<dbReference type="InterPro" id="IPR050801">
    <property type="entry name" value="Ca-Dep_Lectins_ImmuneDev"/>
</dbReference>
<sequence length="81" mass="9485">MVDRTSQPIIEYWTAGNDIIVEGRWVWAPSSEEMEFKPWAPGEPNQNLNGIDDCAGLYNHQDFRMNDDNCDEPRYFICENE</sequence>
<reference evidence="2" key="2">
    <citation type="journal article" date="2021" name="Genome Biol. Evol.">
        <title>Developing a high-quality reference genome for a parasitic bivalve with doubly uniparental inheritance (Bivalvia: Unionida).</title>
        <authorList>
            <person name="Smith C.H."/>
        </authorList>
    </citation>
    <scope>NUCLEOTIDE SEQUENCE</scope>
    <source>
        <strain evidence="2">CHS0354</strain>
        <tissue evidence="2">Mantle</tissue>
    </source>
</reference>
<dbReference type="Gene3D" id="3.10.100.10">
    <property type="entry name" value="Mannose-Binding Protein A, subunit A"/>
    <property type="match status" value="1"/>
</dbReference>
<accession>A0AAE0VLV4</accession>
<comment type="caution">
    <text evidence="2">The sequence shown here is derived from an EMBL/GenBank/DDBJ whole genome shotgun (WGS) entry which is preliminary data.</text>
</comment>
<proteinExistence type="predicted"/>
<protein>
    <recommendedName>
        <fullName evidence="1">C-type lectin domain-containing protein</fullName>
    </recommendedName>
</protein>
<dbReference type="InterPro" id="IPR016187">
    <property type="entry name" value="CTDL_fold"/>
</dbReference>
<dbReference type="AlphaFoldDB" id="A0AAE0VLV4"/>
<gene>
    <name evidence="2" type="ORF">CHS0354_033415</name>
</gene>
<evidence type="ECO:0000259" key="1">
    <source>
        <dbReference type="PROSITE" id="PS50041"/>
    </source>
</evidence>
<dbReference type="PANTHER" id="PTHR22801:SF63">
    <property type="entry name" value="C-TYPE LECTIN DOMAIN-CONTAINING PROTEIN"/>
    <property type="match status" value="1"/>
</dbReference>
<keyword evidence="3" id="KW-1185">Reference proteome</keyword>
<dbReference type="PANTHER" id="PTHR22801">
    <property type="entry name" value="LITHOSTATHINE"/>
    <property type="match status" value="1"/>
</dbReference>
<dbReference type="InterPro" id="IPR016186">
    <property type="entry name" value="C-type_lectin-like/link_sf"/>
</dbReference>
<dbReference type="SUPFAM" id="SSF56436">
    <property type="entry name" value="C-type lectin-like"/>
    <property type="match status" value="1"/>
</dbReference>
<dbReference type="Proteomes" id="UP001195483">
    <property type="component" value="Unassembled WGS sequence"/>
</dbReference>
<evidence type="ECO:0000313" key="2">
    <source>
        <dbReference type="EMBL" id="KAK3581657.1"/>
    </source>
</evidence>
<reference evidence="2" key="1">
    <citation type="journal article" date="2021" name="Genome Biol. Evol.">
        <title>A High-Quality Reference Genome for a Parasitic Bivalve with Doubly Uniparental Inheritance (Bivalvia: Unionida).</title>
        <authorList>
            <person name="Smith C.H."/>
        </authorList>
    </citation>
    <scope>NUCLEOTIDE SEQUENCE</scope>
    <source>
        <strain evidence="2">CHS0354</strain>
    </source>
</reference>
<organism evidence="2 3">
    <name type="scientific">Potamilus streckersoni</name>
    <dbReference type="NCBI Taxonomy" id="2493646"/>
    <lineage>
        <taxon>Eukaryota</taxon>
        <taxon>Metazoa</taxon>
        <taxon>Spiralia</taxon>
        <taxon>Lophotrochozoa</taxon>
        <taxon>Mollusca</taxon>
        <taxon>Bivalvia</taxon>
        <taxon>Autobranchia</taxon>
        <taxon>Heteroconchia</taxon>
        <taxon>Palaeoheterodonta</taxon>
        <taxon>Unionida</taxon>
        <taxon>Unionoidea</taxon>
        <taxon>Unionidae</taxon>
        <taxon>Ambleminae</taxon>
        <taxon>Lampsilini</taxon>
        <taxon>Potamilus</taxon>
    </lineage>
</organism>
<dbReference type="Pfam" id="PF00059">
    <property type="entry name" value="Lectin_C"/>
    <property type="match status" value="1"/>
</dbReference>
<dbReference type="PROSITE" id="PS50041">
    <property type="entry name" value="C_TYPE_LECTIN_2"/>
    <property type="match status" value="1"/>
</dbReference>
<feature type="domain" description="C-type lectin" evidence="1">
    <location>
        <begin position="1"/>
        <end position="79"/>
    </location>
</feature>
<evidence type="ECO:0000313" key="3">
    <source>
        <dbReference type="Proteomes" id="UP001195483"/>
    </source>
</evidence>
<dbReference type="InterPro" id="IPR001304">
    <property type="entry name" value="C-type_lectin-like"/>
</dbReference>
<name>A0AAE0VLV4_9BIVA</name>
<dbReference type="CDD" id="cd00037">
    <property type="entry name" value="CLECT"/>
    <property type="match status" value="1"/>
</dbReference>
<reference evidence="2" key="3">
    <citation type="submission" date="2023-05" db="EMBL/GenBank/DDBJ databases">
        <authorList>
            <person name="Smith C.H."/>
        </authorList>
    </citation>
    <scope>NUCLEOTIDE SEQUENCE</scope>
    <source>
        <strain evidence="2">CHS0354</strain>
        <tissue evidence="2">Mantle</tissue>
    </source>
</reference>
<dbReference type="EMBL" id="JAEAOA010001956">
    <property type="protein sequence ID" value="KAK3581657.1"/>
    <property type="molecule type" value="Genomic_DNA"/>
</dbReference>